<dbReference type="Gene3D" id="2.40.50.90">
    <property type="match status" value="1"/>
</dbReference>
<feature type="chain" id="PRO_5046216621" evidence="1">
    <location>
        <begin position="22"/>
        <end position="136"/>
    </location>
</feature>
<dbReference type="SMART" id="SM00318">
    <property type="entry name" value="SNc"/>
    <property type="match status" value="1"/>
</dbReference>
<keyword evidence="3" id="KW-0614">Plasmid</keyword>
<sequence>MPNLGNLNVVAALVLSSALVAGCQQETRQISAHDVYVIDGDTIALGDERFRLLGYDTPEVRNFKCAGEHDLGRAATDRLKHMLATAGKAELQISPEKDKYNRGLANLLLDGKDVGPVLISEGLARAYIGGKRSGWC</sequence>
<evidence type="ECO:0000313" key="3">
    <source>
        <dbReference type="EMBL" id="ATG38104.1"/>
    </source>
</evidence>
<dbReference type="Pfam" id="PF00565">
    <property type="entry name" value="SNase"/>
    <property type="match status" value="1"/>
</dbReference>
<proteinExistence type="predicted"/>
<geneLocation type="plasmid" evidence="3 4">
    <name>pP36_f</name>
</geneLocation>
<gene>
    <name evidence="3" type="primary">nuc</name>
    <name evidence="3" type="ORF">PhaeoP36_04029</name>
</gene>
<reference evidence="3 4" key="3">
    <citation type="journal article" date="2017" name="Int. J. Syst. Evol. Microbiol.">
        <title>Adaptation of Surface-Associated Bacteria to the Open Ocean: A Genomically Distinct Subpopulation of Phaeobacter gallaeciensis Colonizes Pacific Mesozooplankton.</title>
        <authorList>
            <person name="Freese H.M."/>
            <person name="Methner A."/>
            <person name="Overmann J."/>
        </authorList>
    </citation>
    <scope>NUCLEOTIDE SEQUENCE [LARGE SCALE GENOMIC DNA]</scope>
    <source>
        <strain evidence="3 4">P36</strain>
    </source>
</reference>
<protein>
    <submittedName>
        <fullName evidence="3">Thermonuclease</fullName>
        <ecNumber evidence="3">3.1.31.1</ecNumber>
    </submittedName>
</protein>
<reference evidence="3 4" key="4">
    <citation type="journal article" date="2018" name="Environ. Microbiol. Rep.">
        <title>Phylogenetic distribution of roseobacticides in the Roseobacter group and their effect on microalgae.</title>
        <authorList>
            <person name="Sonnenschein E.C."/>
            <person name="Phippen C.B."/>
            <person name="Bentzon-Tilia M."/>
            <person name="Rasmussen S.A."/>
            <person name="Nielsen K.F."/>
            <person name="Gram L."/>
        </authorList>
    </citation>
    <scope>NUCLEOTIDE SEQUENCE [LARGE SCALE GENOMIC DNA]</scope>
    <source>
        <strain evidence="3 4">P36</strain>
    </source>
</reference>
<keyword evidence="4" id="KW-1185">Reference proteome</keyword>
<feature type="signal peptide" evidence="1">
    <location>
        <begin position="1"/>
        <end position="21"/>
    </location>
</feature>
<dbReference type="InterPro" id="IPR016071">
    <property type="entry name" value="Staphylococal_nuclease_OB-fold"/>
</dbReference>
<keyword evidence="1" id="KW-0732">Signal</keyword>
<reference evidence="3 4" key="1">
    <citation type="journal article" date="2017" name="Front. Microbiol.">
        <title>Phaeobacter piscinae sp. nov., a species of the Roseobacter group and potential aquaculture probiont.</title>
        <authorList>
            <person name="Sonnenschein E.C."/>
            <person name="Phippen C.B.W."/>
            <person name="Nielsen K.F."/>
            <person name="Mateiu R.V."/>
            <person name="Melchiorsen J."/>
            <person name="Gram L."/>
            <person name="Overmann J."/>
            <person name="Freese H.M."/>
        </authorList>
    </citation>
    <scope>NUCLEOTIDE SEQUENCE [LARGE SCALE GENOMIC DNA]</scope>
    <source>
        <strain evidence="3 4">P36</strain>
    </source>
</reference>
<reference evidence="3 4" key="2">
    <citation type="journal article" date="2017" name="Genome Biol. Evol.">
        <title>Trajectories and Drivers of Genome Evolution in Surface-Associated Marine Phaeobacter.</title>
        <authorList>
            <person name="Freese H.M."/>
            <person name="Sikorski J."/>
            <person name="Bunk B."/>
            <person name="Scheuner C."/>
            <person name="Meier-Kolthoff J.P."/>
            <person name="Sproer C."/>
            <person name="Gram L."/>
            <person name="Overmann J."/>
        </authorList>
    </citation>
    <scope>NUCLEOTIDE SEQUENCE [LARGE SCALE GENOMIC DNA]</scope>
    <source>
        <strain evidence="3 4">P36</strain>
    </source>
</reference>
<evidence type="ECO:0000256" key="1">
    <source>
        <dbReference type="SAM" id="SignalP"/>
    </source>
</evidence>
<evidence type="ECO:0000259" key="2">
    <source>
        <dbReference type="PROSITE" id="PS50830"/>
    </source>
</evidence>
<dbReference type="PROSITE" id="PS50830">
    <property type="entry name" value="TNASE_3"/>
    <property type="match status" value="1"/>
</dbReference>
<feature type="domain" description="TNase-like" evidence="2">
    <location>
        <begin position="28"/>
        <end position="127"/>
    </location>
</feature>
<dbReference type="RefSeq" id="WP_096870197.1">
    <property type="nucleotide sequence ID" value="NZ_CP010649.1"/>
</dbReference>
<dbReference type="EMBL" id="CP010649">
    <property type="protein sequence ID" value="ATG38104.1"/>
    <property type="molecule type" value="Genomic_DNA"/>
</dbReference>
<keyword evidence="3" id="KW-0378">Hydrolase</keyword>
<organism evidence="3 4">
    <name type="scientific">Phaeobacter piscinae</name>
    <dbReference type="NCBI Taxonomy" id="1580596"/>
    <lineage>
        <taxon>Bacteria</taxon>
        <taxon>Pseudomonadati</taxon>
        <taxon>Pseudomonadota</taxon>
        <taxon>Alphaproteobacteria</taxon>
        <taxon>Rhodobacterales</taxon>
        <taxon>Roseobacteraceae</taxon>
        <taxon>Phaeobacter</taxon>
    </lineage>
</organism>
<dbReference type="Proteomes" id="UP000218891">
    <property type="component" value="Plasmid pP36_f"/>
</dbReference>
<dbReference type="InterPro" id="IPR035437">
    <property type="entry name" value="SNase_OB-fold_sf"/>
</dbReference>
<dbReference type="GO" id="GO:1990599">
    <property type="term" value="F:3' overhang single-stranded DNA endodeoxyribonuclease activity"/>
    <property type="evidence" value="ECO:0007669"/>
    <property type="project" value="UniProtKB-EC"/>
</dbReference>
<name>A0ABM6PJT6_9RHOB</name>
<evidence type="ECO:0000313" key="4">
    <source>
        <dbReference type="Proteomes" id="UP000218891"/>
    </source>
</evidence>
<accession>A0ABM6PJT6</accession>
<dbReference type="SUPFAM" id="SSF50199">
    <property type="entry name" value="Staphylococcal nuclease"/>
    <property type="match status" value="1"/>
</dbReference>
<dbReference type="EC" id="3.1.31.1" evidence="3"/>